<proteinExistence type="predicted"/>
<feature type="non-terminal residue" evidence="2">
    <location>
        <position position="120"/>
    </location>
</feature>
<feature type="non-terminal residue" evidence="2">
    <location>
        <position position="1"/>
    </location>
</feature>
<feature type="compositionally biased region" description="Low complexity" evidence="1">
    <location>
        <begin position="40"/>
        <end position="59"/>
    </location>
</feature>
<organism evidence="2">
    <name type="scientific">marine metagenome</name>
    <dbReference type="NCBI Taxonomy" id="408172"/>
    <lineage>
        <taxon>unclassified sequences</taxon>
        <taxon>metagenomes</taxon>
        <taxon>ecological metagenomes</taxon>
    </lineage>
</organism>
<feature type="region of interest" description="Disordered" evidence="1">
    <location>
        <begin position="31"/>
        <end position="61"/>
    </location>
</feature>
<reference evidence="2" key="1">
    <citation type="submission" date="2018-05" db="EMBL/GenBank/DDBJ databases">
        <authorList>
            <person name="Lanie J.A."/>
            <person name="Ng W.-L."/>
            <person name="Kazmierczak K.M."/>
            <person name="Andrzejewski T.M."/>
            <person name="Davidsen T.M."/>
            <person name="Wayne K.J."/>
            <person name="Tettelin H."/>
            <person name="Glass J.I."/>
            <person name="Rusch D."/>
            <person name="Podicherti R."/>
            <person name="Tsui H.-C.T."/>
            <person name="Winkler M.E."/>
        </authorList>
    </citation>
    <scope>NUCLEOTIDE SEQUENCE</scope>
</reference>
<name>A0A382VTG0_9ZZZZ</name>
<accession>A0A382VTG0</accession>
<protein>
    <submittedName>
        <fullName evidence="2">Uncharacterized protein</fullName>
    </submittedName>
</protein>
<gene>
    <name evidence="2" type="ORF">METZ01_LOCUS402740</name>
</gene>
<evidence type="ECO:0000256" key="1">
    <source>
        <dbReference type="SAM" id="MobiDB-lite"/>
    </source>
</evidence>
<sequence length="120" mass="13449">VITEKDLISYNCYNFFTLANYMFKFFNKTKKTTKSKTNNKKAAAGLKKSSTSSQKSKISADQSMNLAAEKLESTIRNLNARGTANYQPTPADKQKLINQAIATQKTQSKLLDGLDDDTRR</sequence>
<dbReference type="EMBL" id="UINC01154539">
    <property type="protein sequence ID" value="SVD49886.1"/>
    <property type="molecule type" value="Genomic_DNA"/>
</dbReference>
<dbReference type="AlphaFoldDB" id="A0A382VTG0"/>
<evidence type="ECO:0000313" key="2">
    <source>
        <dbReference type="EMBL" id="SVD49886.1"/>
    </source>
</evidence>